<proteinExistence type="predicted"/>
<dbReference type="Pfam" id="PF01609">
    <property type="entry name" value="DDE_Tnp_1"/>
    <property type="match status" value="1"/>
</dbReference>
<organism evidence="2 3">
    <name type="scientific">Clostridium botulinum</name>
    <dbReference type="NCBI Taxonomy" id="1491"/>
    <lineage>
        <taxon>Bacteria</taxon>
        <taxon>Bacillati</taxon>
        <taxon>Bacillota</taxon>
        <taxon>Clostridia</taxon>
        <taxon>Eubacteriales</taxon>
        <taxon>Clostridiaceae</taxon>
        <taxon>Clostridium</taxon>
    </lineage>
</organism>
<dbReference type="EMBL" id="SGKU01000169">
    <property type="protein sequence ID" value="NFA44636.1"/>
    <property type="molecule type" value="Genomic_DNA"/>
</dbReference>
<dbReference type="PANTHER" id="PTHR33408">
    <property type="entry name" value="TRANSPOSASE"/>
    <property type="match status" value="1"/>
</dbReference>
<dbReference type="GO" id="GO:0006313">
    <property type="term" value="P:DNA transposition"/>
    <property type="evidence" value="ECO:0007669"/>
    <property type="project" value="InterPro"/>
</dbReference>
<accession>A0A6M0SWB4</accession>
<feature type="non-terminal residue" evidence="2">
    <location>
        <position position="1"/>
    </location>
</feature>
<feature type="domain" description="Transposase IS4-like" evidence="1">
    <location>
        <begin position="8"/>
        <end position="79"/>
    </location>
</feature>
<sequence length="82" mass="9607">FMHMKEDHMKNGQLKPAYNIQIGVEGEYIVGIDISNERSDQLTFIPFLERLEKNLNEKYNSITADAGYESEENYVYLETNKQ</sequence>
<reference evidence="2 3" key="1">
    <citation type="submission" date="2019-02" db="EMBL/GenBank/DDBJ databases">
        <title>Genome sequencing of Clostridium botulinum clinical isolates.</title>
        <authorList>
            <person name="Brunt J."/>
            <person name="Van Vliet A.H.M."/>
            <person name="Stringer S.C."/>
            <person name="Grant K.A."/>
            <person name="Carter A.C."/>
            <person name="Peck M.W."/>
        </authorList>
    </citation>
    <scope>NUCLEOTIDE SEQUENCE [LARGE SCALE GENOMIC DNA]</scope>
    <source>
        <strain evidence="2 3">H113700579</strain>
    </source>
</reference>
<evidence type="ECO:0000313" key="3">
    <source>
        <dbReference type="Proteomes" id="UP000472355"/>
    </source>
</evidence>
<protein>
    <submittedName>
        <fullName evidence="2">IS5/IS1182 family transposase</fullName>
    </submittedName>
</protein>
<dbReference type="Proteomes" id="UP000472355">
    <property type="component" value="Unassembled WGS sequence"/>
</dbReference>
<dbReference type="GO" id="GO:0003677">
    <property type="term" value="F:DNA binding"/>
    <property type="evidence" value="ECO:0007669"/>
    <property type="project" value="InterPro"/>
</dbReference>
<feature type="non-terminal residue" evidence="2">
    <location>
        <position position="82"/>
    </location>
</feature>
<dbReference type="AlphaFoldDB" id="A0A6M0SWB4"/>
<evidence type="ECO:0000313" key="2">
    <source>
        <dbReference type="EMBL" id="NFA44636.1"/>
    </source>
</evidence>
<name>A0A6M0SWB4_CLOBO</name>
<evidence type="ECO:0000259" key="1">
    <source>
        <dbReference type="Pfam" id="PF01609"/>
    </source>
</evidence>
<gene>
    <name evidence="2" type="ORF">EXM65_19380</name>
</gene>
<dbReference type="InterPro" id="IPR002559">
    <property type="entry name" value="Transposase_11"/>
</dbReference>
<dbReference type="GO" id="GO:0004803">
    <property type="term" value="F:transposase activity"/>
    <property type="evidence" value="ECO:0007669"/>
    <property type="project" value="InterPro"/>
</dbReference>
<dbReference type="PANTHER" id="PTHR33408:SF2">
    <property type="entry name" value="TRANSPOSASE DDE DOMAIN-CONTAINING PROTEIN"/>
    <property type="match status" value="1"/>
</dbReference>
<comment type="caution">
    <text evidence="2">The sequence shown here is derived from an EMBL/GenBank/DDBJ whole genome shotgun (WGS) entry which is preliminary data.</text>
</comment>